<dbReference type="STRING" id="981085.W9R1K4"/>
<gene>
    <name evidence="1" type="ORF">L484_009998</name>
</gene>
<dbReference type="AlphaFoldDB" id="W9R1K4"/>
<evidence type="ECO:0000313" key="1">
    <source>
        <dbReference type="EMBL" id="EXB36431.1"/>
    </source>
</evidence>
<name>W9R1K4_9ROSA</name>
<dbReference type="Proteomes" id="UP000030645">
    <property type="component" value="Unassembled WGS sequence"/>
</dbReference>
<protein>
    <submittedName>
        <fullName evidence="1">Uncharacterized protein</fullName>
    </submittedName>
</protein>
<dbReference type="EMBL" id="KE343582">
    <property type="protein sequence ID" value="EXB36431.1"/>
    <property type="molecule type" value="Genomic_DNA"/>
</dbReference>
<organism evidence="1 2">
    <name type="scientific">Morus notabilis</name>
    <dbReference type="NCBI Taxonomy" id="981085"/>
    <lineage>
        <taxon>Eukaryota</taxon>
        <taxon>Viridiplantae</taxon>
        <taxon>Streptophyta</taxon>
        <taxon>Embryophyta</taxon>
        <taxon>Tracheophyta</taxon>
        <taxon>Spermatophyta</taxon>
        <taxon>Magnoliopsida</taxon>
        <taxon>eudicotyledons</taxon>
        <taxon>Gunneridae</taxon>
        <taxon>Pentapetalae</taxon>
        <taxon>rosids</taxon>
        <taxon>fabids</taxon>
        <taxon>Rosales</taxon>
        <taxon>Moraceae</taxon>
        <taxon>Moreae</taxon>
        <taxon>Morus</taxon>
    </lineage>
</organism>
<sequence>MGPGESSNKLMLEVSKLNISLSTHHGGFRNRDQYCLPGPLFGPYSFVNISCGKEEMDDDNRHNWKNMVEVAVVVRVVQNLYKGIYFNI</sequence>
<proteinExistence type="predicted"/>
<accession>W9R1K4</accession>
<evidence type="ECO:0000313" key="2">
    <source>
        <dbReference type="Proteomes" id="UP000030645"/>
    </source>
</evidence>
<reference evidence="2" key="1">
    <citation type="submission" date="2013-01" db="EMBL/GenBank/DDBJ databases">
        <title>Draft Genome Sequence of a Mulberry Tree, Morus notabilis C.K. Schneid.</title>
        <authorList>
            <person name="He N."/>
            <person name="Zhao S."/>
        </authorList>
    </citation>
    <scope>NUCLEOTIDE SEQUENCE</scope>
</reference>
<keyword evidence="2" id="KW-1185">Reference proteome</keyword>